<accession>A0ABV4UE68</accession>
<comment type="caution">
    <text evidence="2">The sequence shown here is derived from an EMBL/GenBank/DDBJ whole genome shotgun (WGS) entry which is preliminary data.</text>
</comment>
<evidence type="ECO:0000259" key="1">
    <source>
        <dbReference type="SMART" id="SM00849"/>
    </source>
</evidence>
<dbReference type="Proteomes" id="UP001574673">
    <property type="component" value="Unassembled WGS sequence"/>
</dbReference>
<gene>
    <name evidence="2" type="ORF">ABCS64_03240</name>
</gene>
<reference evidence="3" key="1">
    <citation type="submission" date="2024-06" db="EMBL/GenBank/DDBJ databases">
        <title>Radixoralia hellwigii gen. nov., sp nov., isolated from a root canal in the human oral cavity.</title>
        <authorList>
            <person name="Bartsch S."/>
            <person name="Wittmer A."/>
            <person name="Schulz A.-K."/>
            <person name="Neumann-Schaal M."/>
            <person name="Wolf J."/>
            <person name="Gronow S."/>
            <person name="Tennert C."/>
            <person name="Haecker G."/>
            <person name="Cieplik F."/>
            <person name="Al-Ahmad A."/>
        </authorList>
    </citation>
    <scope>NUCLEOTIDE SEQUENCE [LARGE SCALE GENOMIC DNA]</scope>
    <source>
        <strain evidence="3">Wk13</strain>
    </source>
</reference>
<organism evidence="2 3">
    <name type="scientific">Dentiradicibacter hellwigii</name>
    <dbReference type="NCBI Taxonomy" id="3149053"/>
    <lineage>
        <taxon>Bacteria</taxon>
        <taxon>Pseudomonadati</taxon>
        <taxon>Pseudomonadota</taxon>
        <taxon>Betaproteobacteria</taxon>
        <taxon>Rhodocyclales</taxon>
        <taxon>Rhodocyclaceae</taxon>
        <taxon>Dentiradicibacter</taxon>
    </lineage>
</organism>
<dbReference type="InterPro" id="IPR001279">
    <property type="entry name" value="Metallo-B-lactamas"/>
</dbReference>
<protein>
    <submittedName>
        <fullName evidence="2">MBL fold metallo-hydrolase</fullName>
    </submittedName>
</protein>
<dbReference type="InterPro" id="IPR052533">
    <property type="entry name" value="WalJ/YycJ-like"/>
</dbReference>
<feature type="domain" description="Metallo-beta-lactamase" evidence="1">
    <location>
        <begin position="11"/>
        <end position="187"/>
    </location>
</feature>
<sequence>MRFASLGSGSRGNALVVESGATRILVDCGFSTRVTLTRLARLGLAPEDIDAVLVTHEHSDHLHGVAGFCGRFGIPVFLTHGTHIALPDACGRLPEHRLIDSHRPFAINDLHIQPFPVPHDAREPVQFVFSDGDVQLGVLTDCGTVTAHIMAMLKKCDALVLECNHDADLLAASRYPFVLRQRIAGDYGHLGNHQAAELLERIEQGRLRHVVAAHLSEESNRPKLAAAALAEALNCTADWIGVADQESGCDWRQI</sequence>
<evidence type="ECO:0000313" key="2">
    <source>
        <dbReference type="EMBL" id="MFA9949350.1"/>
    </source>
</evidence>
<dbReference type="PANTHER" id="PTHR47619">
    <property type="entry name" value="METALLO-HYDROLASE YYCJ-RELATED"/>
    <property type="match status" value="1"/>
</dbReference>
<dbReference type="EMBL" id="JBEUWX010000002">
    <property type="protein sequence ID" value="MFA9949350.1"/>
    <property type="molecule type" value="Genomic_DNA"/>
</dbReference>
<keyword evidence="3" id="KW-1185">Reference proteome</keyword>
<proteinExistence type="predicted"/>
<name>A0ABV4UE68_9RHOO</name>
<dbReference type="Pfam" id="PF12706">
    <property type="entry name" value="Lactamase_B_2"/>
    <property type="match status" value="1"/>
</dbReference>
<dbReference type="Gene3D" id="3.60.15.10">
    <property type="entry name" value="Ribonuclease Z/Hydroxyacylglutathione hydrolase-like"/>
    <property type="match status" value="1"/>
</dbReference>
<evidence type="ECO:0000313" key="3">
    <source>
        <dbReference type="Proteomes" id="UP001574673"/>
    </source>
</evidence>
<dbReference type="RefSeq" id="WP_418890487.1">
    <property type="nucleotide sequence ID" value="NZ_JBEUWX010000002.1"/>
</dbReference>
<dbReference type="PANTHER" id="PTHR47619:SF1">
    <property type="entry name" value="EXODEOXYRIBONUCLEASE WALJ"/>
    <property type="match status" value="1"/>
</dbReference>
<dbReference type="InterPro" id="IPR036866">
    <property type="entry name" value="RibonucZ/Hydroxyglut_hydro"/>
</dbReference>
<dbReference type="SUPFAM" id="SSF56281">
    <property type="entry name" value="Metallo-hydrolase/oxidoreductase"/>
    <property type="match status" value="1"/>
</dbReference>
<dbReference type="SMART" id="SM00849">
    <property type="entry name" value="Lactamase_B"/>
    <property type="match status" value="1"/>
</dbReference>